<name>A0AA37JGA7_9FIRM</name>
<dbReference type="CDD" id="cd00367">
    <property type="entry name" value="PTS-HPr_like"/>
    <property type="match status" value="1"/>
</dbReference>
<feature type="domain" description="HPr" evidence="4">
    <location>
        <begin position="1"/>
        <end position="83"/>
    </location>
</feature>
<organism evidence="5 6">
    <name type="scientific">Hungatella hathewayi</name>
    <dbReference type="NCBI Taxonomy" id="154046"/>
    <lineage>
        <taxon>Bacteria</taxon>
        <taxon>Bacillati</taxon>
        <taxon>Bacillota</taxon>
        <taxon>Clostridia</taxon>
        <taxon>Lachnospirales</taxon>
        <taxon>Lachnospiraceae</taxon>
        <taxon>Hungatella</taxon>
    </lineage>
</organism>
<dbReference type="PANTHER" id="PTHR33705:SF1">
    <property type="entry name" value="PHOSPHOCARRIER PROTEIN HPR"/>
    <property type="match status" value="1"/>
</dbReference>
<sequence length="83" mass="9269">MQMARTRLLEDLHARPAIRFSKICSGFQSEVKIITENGSVLDGKNFIELLGKYAKKGQEIIVISEGKDEREALQAAMAFLKGE</sequence>
<dbReference type="InterPro" id="IPR000032">
    <property type="entry name" value="HPr-like"/>
</dbReference>
<evidence type="ECO:0000256" key="3">
    <source>
        <dbReference type="ARBA" id="ARBA00022597"/>
    </source>
</evidence>
<dbReference type="InterPro" id="IPR050399">
    <property type="entry name" value="HPr"/>
</dbReference>
<dbReference type="Proteomes" id="UP001055091">
    <property type="component" value="Unassembled WGS sequence"/>
</dbReference>
<comment type="function">
    <text evidence="1">General (non sugar-specific) component of the phosphoenolpyruvate-dependent sugar phosphotransferase system (sugar PTS). This major carbohydrate active-transport system catalyzes the phosphorylation of incoming sugar substrates concomitantly with their translocation across the cell membrane. The phosphoryl group from phosphoenolpyruvate (PEP) is transferred to the phosphoryl carrier protein HPr by enzyme I. Phospho-HPr then transfers it to the PTS EIIA domain.</text>
</comment>
<dbReference type="PANTHER" id="PTHR33705">
    <property type="entry name" value="PHOSPHOCARRIER PROTEIN HPR"/>
    <property type="match status" value="1"/>
</dbReference>
<comment type="caution">
    <text evidence="5">The sequence shown here is derived from an EMBL/GenBank/DDBJ whole genome shotgun (WGS) entry which is preliminary data.</text>
</comment>
<dbReference type="PROSITE" id="PS51350">
    <property type="entry name" value="PTS_HPR_DOM"/>
    <property type="match status" value="1"/>
</dbReference>
<reference evidence="5" key="1">
    <citation type="submission" date="2022-01" db="EMBL/GenBank/DDBJ databases">
        <title>Novel bile acid biosynthetic pathways are enriched in the microbiome of centenarians.</title>
        <authorList>
            <person name="Sato Y."/>
            <person name="Atarashi K."/>
            <person name="Plichta R.D."/>
            <person name="Arai Y."/>
            <person name="Sasajima S."/>
            <person name="Kearney M.S."/>
            <person name="Suda W."/>
            <person name="Takeshita K."/>
            <person name="Sasaki T."/>
            <person name="Okamoto S."/>
            <person name="Skelly N.A."/>
            <person name="Okamura Y."/>
            <person name="Vlamakis H."/>
            <person name="Li Y."/>
            <person name="Tanoue T."/>
            <person name="Takei H."/>
            <person name="Nittono H."/>
            <person name="Narushima S."/>
            <person name="Irie J."/>
            <person name="Itoh H."/>
            <person name="Moriya K."/>
            <person name="Sugiura Y."/>
            <person name="Suematsu M."/>
            <person name="Moritoki N."/>
            <person name="Shibata S."/>
            <person name="Littman R.D."/>
            <person name="Fischbach A.M."/>
            <person name="Uwamino Y."/>
            <person name="Inoue T."/>
            <person name="Honda A."/>
            <person name="Hattori M."/>
            <person name="Murai T."/>
            <person name="Xavier J.R."/>
            <person name="Hirose N."/>
            <person name="Honda K."/>
        </authorList>
    </citation>
    <scope>NUCLEOTIDE SEQUENCE</scope>
    <source>
        <strain evidence="5">CE91-St55</strain>
    </source>
</reference>
<dbReference type="RefSeq" id="WP_006770593.1">
    <property type="nucleotide sequence ID" value="NZ_CABJBJ010000035.1"/>
</dbReference>
<evidence type="ECO:0000256" key="1">
    <source>
        <dbReference type="ARBA" id="ARBA00003681"/>
    </source>
</evidence>
<protein>
    <recommendedName>
        <fullName evidence="2">Phosphocarrier protein HPr</fullName>
    </recommendedName>
</protein>
<dbReference type="Gene3D" id="3.30.1340.10">
    <property type="entry name" value="HPr-like"/>
    <property type="match status" value="1"/>
</dbReference>
<dbReference type="Pfam" id="PF00381">
    <property type="entry name" value="PTS-HPr"/>
    <property type="match status" value="1"/>
</dbReference>
<dbReference type="InterPro" id="IPR035895">
    <property type="entry name" value="HPr-like_sf"/>
</dbReference>
<evidence type="ECO:0000256" key="2">
    <source>
        <dbReference type="ARBA" id="ARBA00020422"/>
    </source>
</evidence>
<keyword evidence="3" id="KW-0813">Transport</keyword>
<evidence type="ECO:0000313" key="5">
    <source>
        <dbReference type="EMBL" id="GKH01111.1"/>
    </source>
</evidence>
<gene>
    <name evidence="5" type="ORF">CE91St55_30920</name>
</gene>
<evidence type="ECO:0000259" key="4">
    <source>
        <dbReference type="PROSITE" id="PS51350"/>
    </source>
</evidence>
<dbReference type="PRINTS" id="PR00107">
    <property type="entry name" value="PHOSPHOCPHPR"/>
</dbReference>
<proteinExistence type="predicted"/>
<dbReference type="AlphaFoldDB" id="A0AA37JGA7"/>
<dbReference type="GeneID" id="93151897"/>
<dbReference type="EMBL" id="BQNJ01000001">
    <property type="protein sequence ID" value="GKH01111.1"/>
    <property type="molecule type" value="Genomic_DNA"/>
</dbReference>
<evidence type="ECO:0000313" key="6">
    <source>
        <dbReference type="Proteomes" id="UP001055091"/>
    </source>
</evidence>
<dbReference type="SUPFAM" id="SSF55594">
    <property type="entry name" value="HPr-like"/>
    <property type="match status" value="1"/>
</dbReference>
<keyword evidence="3" id="KW-0762">Sugar transport</keyword>
<accession>A0AA37JGA7</accession>